<dbReference type="GO" id="GO:0008142">
    <property type="term" value="F:oxysterol binding"/>
    <property type="evidence" value="ECO:0007669"/>
    <property type="project" value="TreeGrafter"/>
</dbReference>
<dbReference type="Proteomes" id="UP000266673">
    <property type="component" value="Unassembled WGS sequence"/>
</dbReference>
<evidence type="ECO:0000256" key="3">
    <source>
        <dbReference type="SAM" id="MobiDB-lite"/>
    </source>
</evidence>
<dbReference type="InterPro" id="IPR018494">
    <property type="entry name" value="Oxysterol-bd_CS"/>
</dbReference>
<dbReference type="PROSITE" id="PS01013">
    <property type="entry name" value="OSBP"/>
    <property type="match status" value="1"/>
</dbReference>
<dbReference type="GO" id="GO:0005829">
    <property type="term" value="C:cytosol"/>
    <property type="evidence" value="ECO:0007669"/>
    <property type="project" value="TreeGrafter"/>
</dbReference>
<keyword evidence="5" id="KW-1185">Reference proteome</keyword>
<evidence type="ECO:0000313" key="4">
    <source>
        <dbReference type="EMBL" id="RIB21291.1"/>
    </source>
</evidence>
<evidence type="ECO:0000313" key="5">
    <source>
        <dbReference type="Proteomes" id="UP000266673"/>
    </source>
</evidence>
<dbReference type="PANTHER" id="PTHR10972:SF184">
    <property type="entry name" value="OXYSTEROL-BINDING PROTEIN HOMOLOG 4-RELATED"/>
    <property type="match status" value="1"/>
</dbReference>
<proteinExistence type="inferred from homology"/>
<dbReference type="InterPro" id="IPR000648">
    <property type="entry name" value="Oxysterol-bd"/>
</dbReference>
<dbReference type="GO" id="GO:0016020">
    <property type="term" value="C:membrane"/>
    <property type="evidence" value="ECO:0007669"/>
    <property type="project" value="TreeGrafter"/>
</dbReference>
<dbReference type="Gene3D" id="6.10.140.1150">
    <property type="match status" value="1"/>
</dbReference>
<comment type="similarity">
    <text evidence="1 2">Belongs to the OSBP family.</text>
</comment>
<dbReference type="Pfam" id="PF01237">
    <property type="entry name" value="Oxysterol_BP"/>
    <property type="match status" value="1"/>
</dbReference>
<sequence length="397" mass="44938">MGENEKINNNSVDNDQEPQIPESKKNEYSGFLKTLSTFTGDIYSLTCPSFLLSGVSTLEYGQYWADYPELFAAISKPTDEAERALAVLKWFMSTLYGSFASRKDKEKIEKKPFNPILGEQFLARWKEVNGCGETILNSEQVSHHPPISAVYLENKHAGVSANGHTGQKTHFKATSARIDVIQVGHIIVRLRDYDDKYLIMLPPLQILGLWRGAPYVELSGTSVIQSQNFNTVIEFSGRGWISGEKHTFSSVVRRNGSKDPLYTASGTWSGKSTLENHSTNEKSVFLEVGASNRASPIIEPIEKQNELESIRLWQHVAKAINEGDFSTASKLKGEIEQRQRDKVKRGEETALQYFDWIEEDEEFLSLYDSISNKSQLENKYKEKGSWVYKKILSKNNN</sequence>
<reference evidence="4 5" key="1">
    <citation type="submission" date="2018-06" db="EMBL/GenBank/DDBJ databases">
        <title>Comparative genomics reveals the genomic features of Rhizophagus irregularis, R. cerebriforme, R. diaphanum and Gigaspora rosea, and their symbiotic lifestyle signature.</title>
        <authorList>
            <person name="Morin E."/>
            <person name="San Clemente H."/>
            <person name="Chen E.C.H."/>
            <person name="De La Providencia I."/>
            <person name="Hainaut M."/>
            <person name="Kuo A."/>
            <person name="Kohler A."/>
            <person name="Murat C."/>
            <person name="Tang N."/>
            <person name="Roy S."/>
            <person name="Loubradou J."/>
            <person name="Henrissat B."/>
            <person name="Grigoriev I.V."/>
            <person name="Corradi N."/>
            <person name="Roux C."/>
            <person name="Martin F.M."/>
        </authorList>
    </citation>
    <scope>NUCLEOTIDE SEQUENCE [LARGE SCALE GENOMIC DNA]</scope>
    <source>
        <strain evidence="4 5">DAOM 194757</strain>
    </source>
</reference>
<evidence type="ECO:0000256" key="2">
    <source>
        <dbReference type="RuleBase" id="RU003844"/>
    </source>
</evidence>
<accession>A0A397VHK0</accession>
<dbReference type="Gene3D" id="2.40.160.120">
    <property type="match status" value="1"/>
</dbReference>
<comment type="caution">
    <text evidence="4">The sequence shown here is derived from an EMBL/GenBank/DDBJ whole genome shotgun (WGS) entry which is preliminary data.</text>
</comment>
<dbReference type="AlphaFoldDB" id="A0A397VHK0"/>
<evidence type="ECO:0000256" key="1">
    <source>
        <dbReference type="ARBA" id="ARBA00008842"/>
    </source>
</evidence>
<dbReference type="OrthoDB" id="14833at2759"/>
<organism evidence="4 5">
    <name type="scientific">Gigaspora rosea</name>
    <dbReference type="NCBI Taxonomy" id="44941"/>
    <lineage>
        <taxon>Eukaryota</taxon>
        <taxon>Fungi</taxon>
        <taxon>Fungi incertae sedis</taxon>
        <taxon>Mucoromycota</taxon>
        <taxon>Glomeromycotina</taxon>
        <taxon>Glomeromycetes</taxon>
        <taxon>Diversisporales</taxon>
        <taxon>Gigasporaceae</taxon>
        <taxon>Gigaspora</taxon>
    </lineage>
</organism>
<gene>
    <name evidence="4" type="ORF">C2G38_1962632</name>
</gene>
<dbReference type="Gene3D" id="1.10.287.2720">
    <property type="match status" value="1"/>
</dbReference>
<feature type="region of interest" description="Disordered" evidence="3">
    <location>
        <begin position="1"/>
        <end position="23"/>
    </location>
</feature>
<dbReference type="PANTHER" id="PTHR10972">
    <property type="entry name" value="OXYSTEROL-BINDING PROTEIN-RELATED"/>
    <property type="match status" value="1"/>
</dbReference>
<dbReference type="SUPFAM" id="SSF144000">
    <property type="entry name" value="Oxysterol-binding protein-like"/>
    <property type="match status" value="1"/>
</dbReference>
<dbReference type="InterPro" id="IPR037239">
    <property type="entry name" value="OSBP_sf"/>
</dbReference>
<dbReference type="EMBL" id="QKWP01000368">
    <property type="protein sequence ID" value="RIB21291.1"/>
    <property type="molecule type" value="Genomic_DNA"/>
</dbReference>
<protein>
    <submittedName>
        <fullName evidence="4">Oxysterol-binding protein</fullName>
    </submittedName>
</protein>
<dbReference type="STRING" id="44941.A0A397VHK0"/>
<name>A0A397VHK0_9GLOM</name>